<keyword evidence="3 11" id="KW-1134">Transmembrane beta strand</keyword>
<evidence type="ECO:0000256" key="11">
    <source>
        <dbReference type="PROSITE-ProRule" id="PRU01360"/>
    </source>
</evidence>
<reference evidence="15 16" key="1">
    <citation type="journal article" date="2013" name="Environ. Microbiol.">
        <title>Complete genome, catabolic sub-proteomes and key-metabolites of Desulfobacula toluolica Tol2, a marine, aromatic compound-degrading, sulfate-reducing bacterium.</title>
        <authorList>
            <person name="Wohlbrand L."/>
            <person name="Jacob J.H."/>
            <person name="Kube M."/>
            <person name="Mussmann M."/>
            <person name="Jarling R."/>
            <person name="Beck A."/>
            <person name="Amann R."/>
            <person name="Wilkes H."/>
            <person name="Reinhardt R."/>
            <person name="Rabus R."/>
        </authorList>
    </citation>
    <scope>NUCLEOTIDE SEQUENCE [LARGE SCALE GENOMIC DNA]</scope>
    <source>
        <strain evidence="16">DSM 7467 / Tol2</strain>
    </source>
</reference>
<dbReference type="Pfam" id="PF07715">
    <property type="entry name" value="Plug"/>
    <property type="match status" value="1"/>
</dbReference>
<dbReference type="InterPro" id="IPR039426">
    <property type="entry name" value="TonB-dep_rcpt-like"/>
</dbReference>
<keyword evidence="6" id="KW-0408">Iron</keyword>
<name>K0NN77_DESTT</name>
<dbReference type="PANTHER" id="PTHR32552:SF81">
    <property type="entry name" value="TONB-DEPENDENT OUTER MEMBRANE RECEPTOR"/>
    <property type="match status" value="1"/>
</dbReference>
<evidence type="ECO:0000313" key="15">
    <source>
        <dbReference type="EMBL" id="CCK81468.1"/>
    </source>
</evidence>
<dbReference type="InterPro" id="IPR012910">
    <property type="entry name" value="Plug_dom"/>
</dbReference>
<evidence type="ECO:0000256" key="7">
    <source>
        <dbReference type="ARBA" id="ARBA00023065"/>
    </source>
</evidence>
<dbReference type="InterPro" id="IPR000531">
    <property type="entry name" value="Beta-barrel_TonB"/>
</dbReference>
<evidence type="ECO:0000256" key="10">
    <source>
        <dbReference type="ARBA" id="ARBA00023237"/>
    </source>
</evidence>
<dbReference type="PANTHER" id="PTHR32552">
    <property type="entry name" value="FERRICHROME IRON RECEPTOR-RELATED"/>
    <property type="match status" value="1"/>
</dbReference>
<feature type="domain" description="TonB-dependent receptor-like beta-barrel" evidence="13">
    <location>
        <begin position="342"/>
        <end position="677"/>
    </location>
</feature>
<dbReference type="InterPro" id="IPR036942">
    <property type="entry name" value="Beta-barrel_TonB_sf"/>
</dbReference>
<keyword evidence="4" id="KW-0410">Iron transport</keyword>
<dbReference type="Pfam" id="PF00593">
    <property type="entry name" value="TonB_dep_Rec_b-barrel"/>
    <property type="match status" value="1"/>
</dbReference>
<feature type="domain" description="TonB-dependent receptor plug" evidence="14">
    <location>
        <begin position="73"/>
        <end position="178"/>
    </location>
</feature>
<evidence type="ECO:0000259" key="13">
    <source>
        <dbReference type="Pfam" id="PF00593"/>
    </source>
</evidence>
<protein>
    <submittedName>
        <fullName evidence="15">TonB-dependent receptor, related to iron transport</fullName>
    </submittedName>
</protein>
<dbReference type="PATRIC" id="fig|651182.5.peg.3910"/>
<evidence type="ECO:0000256" key="5">
    <source>
        <dbReference type="ARBA" id="ARBA00022692"/>
    </source>
</evidence>
<dbReference type="STRING" id="651182.TOL2_C33110"/>
<keyword evidence="5 11" id="KW-0812">Transmembrane</keyword>
<dbReference type="Gene3D" id="2.40.170.20">
    <property type="entry name" value="TonB-dependent receptor, beta-barrel domain"/>
    <property type="match status" value="1"/>
</dbReference>
<evidence type="ECO:0000256" key="1">
    <source>
        <dbReference type="ARBA" id="ARBA00004571"/>
    </source>
</evidence>
<dbReference type="GO" id="GO:0009279">
    <property type="term" value="C:cell outer membrane"/>
    <property type="evidence" value="ECO:0007669"/>
    <property type="project" value="UniProtKB-SubCell"/>
</dbReference>
<accession>K0NN77</accession>
<evidence type="ECO:0000256" key="4">
    <source>
        <dbReference type="ARBA" id="ARBA00022496"/>
    </source>
</evidence>
<keyword evidence="8 12" id="KW-0798">TonB box</keyword>
<comment type="similarity">
    <text evidence="11 12">Belongs to the TonB-dependent receptor family.</text>
</comment>
<evidence type="ECO:0000313" key="16">
    <source>
        <dbReference type="Proteomes" id="UP000007347"/>
    </source>
</evidence>
<dbReference type="GO" id="GO:0006826">
    <property type="term" value="P:iron ion transport"/>
    <property type="evidence" value="ECO:0007669"/>
    <property type="project" value="UniProtKB-KW"/>
</dbReference>
<keyword evidence="15" id="KW-0675">Receptor</keyword>
<evidence type="ECO:0000256" key="8">
    <source>
        <dbReference type="ARBA" id="ARBA00023077"/>
    </source>
</evidence>
<evidence type="ECO:0000256" key="3">
    <source>
        <dbReference type="ARBA" id="ARBA00022452"/>
    </source>
</evidence>
<organism evidence="15 16">
    <name type="scientific">Desulfobacula toluolica (strain DSM 7467 / Tol2)</name>
    <dbReference type="NCBI Taxonomy" id="651182"/>
    <lineage>
        <taxon>Bacteria</taxon>
        <taxon>Pseudomonadati</taxon>
        <taxon>Thermodesulfobacteriota</taxon>
        <taxon>Desulfobacteria</taxon>
        <taxon>Desulfobacterales</taxon>
        <taxon>Desulfobacteraceae</taxon>
        <taxon>Desulfobacula</taxon>
    </lineage>
</organism>
<keyword evidence="16" id="KW-1185">Reference proteome</keyword>
<dbReference type="Proteomes" id="UP000007347">
    <property type="component" value="Chromosome"/>
</dbReference>
<evidence type="ECO:0000259" key="14">
    <source>
        <dbReference type="Pfam" id="PF07715"/>
    </source>
</evidence>
<dbReference type="KEGG" id="dto:TOL2_C33110"/>
<proteinExistence type="inferred from homology"/>
<evidence type="ECO:0000256" key="12">
    <source>
        <dbReference type="RuleBase" id="RU003357"/>
    </source>
</evidence>
<keyword evidence="9 11" id="KW-0472">Membrane</keyword>
<sequence>MDLDTARKWDKSSSIYNTRKKEKELVKMQIIKSRGRLFIVLALVWLISAQVQAQDAVQVDTITITANKMEENIQDVAGSVSALSEMQIEDAGINSFNDIHIHIPNFSSYASGNMGGYDSIRGQTNLITSSRAVGIYVDDVPAILSSWTKLTNLYETERIEVLRGPQGNLYGLNSAGGVVNIITKKPGNTFRANATAEYGNYDLRSYKASVSGPVVKDKLFMGFAGKYKTRDSYIEEEGADTHKDNWISGRFQMRWVPLDETNILFTSIDEDSDSDHGVWVPKDSDPFKIKNMGLDEKGDTYGNIRSLRIKHHTPWFDLTLITAKVSGESQSIGGKDFVSGGANLKYAVNDQDSNKWMQELRLASTDKENAFQWIFGGFYLKGEEDTDYNFRKDTGTMDAPTGIYADDITESEIETDIFSLFGQAGYTFQERLTITAGLRYDRDKKETDFLHNVNGTVIADYEASTTWDAVSPKLVVDFRANDSIMTYVSVAKGYKSGGYSSHMGDTPEDAMFDPEYAWSYETGVKTNWLNNRIIANMCGFYTTVDDIQIMYTDPDTWQMSYKNAAEATLWGIELETIFRPFAGLQVMASFGLLETELEKHEIREYEGNRVPFASDYNAGLVIQYNSPWGIYIRGEGSWFGKSYFGEDNKYSQEAYMIANSKIGYETENFNINFYIKNAFDKTYYNFVNCRGGVEKGILGTPLTCGVQATLRF</sequence>
<dbReference type="HOGENOM" id="CLU_008287_15_2_7"/>
<keyword evidence="7" id="KW-0406">Ion transport</keyword>
<evidence type="ECO:0000256" key="6">
    <source>
        <dbReference type="ARBA" id="ARBA00023004"/>
    </source>
</evidence>
<dbReference type="AlphaFoldDB" id="K0NN77"/>
<dbReference type="SUPFAM" id="SSF56935">
    <property type="entry name" value="Porins"/>
    <property type="match status" value="1"/>
</dbReference>
<evidence type="ECO:0000256" key="2">
    <source>
        <dbReference type="ARBA" id="ARBA00022448"/>
    </source>
</evidence>
<gene>
    <name evidence="15" type="ordered locus">TOL2_C33110</name>
</gene>
<evidence type="ECO:0000256" key="9">
    <source>
        <dbReference type="ARBA" id="ARBA00023136"/>
    </source>
</evidence>
<keyword evidence="10 11" id="KW-0998">Cell outer membrane</keyword>
<comment type="subcellular location">
    <subcellularLocation>
        <location evidence="1 11">Cell outer membrane</location>
        <topology evidence="1 11">Multi-pass membrane protein</topology>
    </subcellularLocation>
</comment>
<dbReference type="EMBL" id="FO203503">
    <property type="protein sequence ID" value="CCK81468.1"/>
    <property type="molecule type" value="Genomic_DNA"/>
</dbReference>
<keyword evidence="2 11" id="KW-0813">Transport</keyword>
<dbReference type="PROSITE" id="PS52016">
    <property type="entry name" value="TONB_DEPENDENT_REC_3"/>
    <property type="match status" value="1"/>
</dbReference>
<dbReference type="OrthoDB" id="9800913at2"/>